<proteinExistence type="predicted"/>
<accession>A0AAE1S7F8</accession>
<dbReference type="EMBL" id="JAVYJV010000008">
    <property type="protein sequence ID" value="KAK4365203.1"/>
    <property type="molecule type" value="Genomic_DNA"/>
</dbReference>
<dbReference type="InterPro" id="IPR008962">
    <property type="entry name" value="PapD-like_sf"/>
</dbReference>
<protein>
    <recommendedName>
        <fullName evidence="7">X8 domain-containing protein</fullName>
    </recommendedName>
</protein>
<organism evidence="8 9">
    <name type="scientific">Anisodus tanguticus</name>
    <dbReference type="NCBI Taxonomy" id="243964"/>
    <lineage>
        <taxon>Eukaryota</taxon>
        <taxon>Viridiplantae</taxon>
        <taxon>Streptophyta</taxon>
        <taxon>Embryophyta</taxon>
        <taxon>Tracheophyta</taxon>
        <taxon>Spermatophyta</taxon>
        <taxon>Magnoliopsida</taxon>
        <taxon>eudicotyledons</taxon>
        <taxon>Gunneridae</taxon>
        <taxon>Pentapetalae</taxon>
        <taxon>asterids</taxon>
        <taxon>lamiids</taxon>
        <taxon>Solanales</taxon>
        <taxon>Solanaceae</taxon>
        <taxon>Solanoideae</taxon>
        <taxon>Hyoscyameae</taxon>
        <taxon>Anisodus</taxon>
    </lineage>
</organism>
<evidence type="ECO:0000256" key="2">
    <source>
        <dbReference type="ARBA" id="ARBA00022692"/>
    </source>
</evidence>
<evidence type="ECO:0000313" key="8">
    <source>
        <dbReference type="EMBL" id="KAK4365203.1"/>
    </source>
</evidence>
<keyword evidence="3" id="KW-0732">Signal</keyword>
<dbReference type="GO" id="GO:0061817">
    <property type="term" value="P:endoplasmic reticulum-plasma membrane tethering"/>
    <property type="evidence" value="ECO:0007669"/>
    <property type="project" value="TreeGrafter"/>
</dbReference>
<feature type="domain" description="X8" evidence="7">
    <location>
        <begin position="138"/>
        <end position="213"/>
    </location>
</feature>
<evidence type="ECO:0000259" key="7">
    <source>
        <dbReference type="SMART" id="SM00768"/>
    </source>
</evidence>
<keyword evidence="9" id="KW-1185">Reference proteome</keyword>
<keyword evidence="2" id="KW-0812">Transmembrane</keyword>
<keyword evidence="4" id="KW-1133">Transmembrane helix</keyword>
<dbReference type="SUPFAM" id="SSF49354">
    <property type="entry name" value="PapD-like"/>
    <property type="match status" value="1"/>
</dbReference>
<dbReference type="InterPro" id="IPR013783">
    <property type="entry name" value="Ig-like_fold"/>
</dbReference>
<sequence>MSGVTMQAQKEAPSDMQCKDKFLLQSVVASAVTNPKDIIQETFNKEEGRVVDECKLKVIYLPSPSPVAEGSEEGSSSKESMKDNGHQNCSEAKSVISRLMVEKASALQQSNRLRQELIRQFELSLIHVFLHLGVGVKLWCVADEWATDITLAAFLDKACKRGHCVDLQPGKPCYLPFTVRSHASYVLNLLYRKKTRKCPPHLGILKSVDPCKFLSILTLGDLRDTSWK</sequence>
<dbReference type="SMART" id="SM00768">
    <property type="entry name" value="X8"/>
    <property type="match status" value="1"/>
</dbReference>
<dbReference type="Gene3D" id="2.60.40.10">
    <property type="entry name" value="Immunoglobulins"/>
    <property type="match status" value="1"/>
</dbReference>
<evidence type="ECO:0000256" key="1">
    <source>
        <dbReference type="ARBA" id="ARBA00004211"/>
    </source>
</evidence>
<dbReference type="AlphaFoldDB" id="A0AAE1S7F8"/>
<dbReference type="GO" id="GO:0005886">
    <property type="term" value="C:plasma membrane"/>
    <property type="evidence" value="ECO:0007669"/>
    <property type="project" value="TreeGrafter"/>
</dbReference>
<comment type="caution">
    <text evidence="8">The sequence shown here is derived from an EMBL/GenBank/DDBJ whole genome shotgun (WGS) entry which is preliminary data.</text>
</comment>
<name>A0AAE1S7F8_9SOLA</name>
<evidence type="ECO:0000313" key="9">
    <source>
        <dbReference type="Proteomes" id="UP001291623"/>
    </source>
</evidence>
<dbReference type="GO" id="GO:0005789">
    <property type="term" value="C:endoplasmic reticulum membrane"/>
    <property type="evidence" value="ECO:0007669"/>
    <property type="project" value="InterPro"/>
</dbReference>
<feature type="compositionally biased region" description="Basic and acidic residues" evidence="6">
    <location>
        <begin position="75"/>
        <end position="85"/>
    </location>
</feature>
<dbReference type="PANTHER" id="PTHR10809:SF6">
    <property type="entry name" value="AT11025P-RELATED"/>
    <property type="match status" value="1"/>
</dbReference>
<dbReference type="PANTHER" id="PTHR10809">
    <property type="entry name" value="VESICLE-ASSOCIATED MEMBRANE PROTEIN-ASSOCIATED PROTEIN"/>
    <property type="match status" value="1"/>
</dbReference>
<dbReference type="GO" id="GO:0090158">
    <property type="term" value="P:endoplasmic reticulum membrane organization"/>
    <property type="evidence" value="ECO:0007669"/>
    <property type="project" value="TreeGrafter"/>
</dbReference>
<dbReference type="InterPro" id="IPR012946">
    <property type="entry name" value="X8"/>
</dbReference>
<dbReference type="Pfam" id="PF07983">
    <property type="entry name" value="X8"/>
    <property type="match status" value="1"/>
</dbReference>
<gene>
    <name evidence="8" type="ORF">RND71_016561</name>
</gene>
<feature type="region of interest" description="Disordered" evidence="6">
    <location>
        <begin position="65"/>
        <end position="87"/>
    </location>
</feature>
<evidence type="ECO:0000256" key="3">
    <source>
        <dbReference type="ARBA" id="ARBA00022729"/>
    </source>
</evidence>
<reference evidence="8" key="1">
    <citation type="submission" date="2023-12" db="EMBL/GenBank/DDBJ databases">
        <title>Genome assembly of Anisodus tanguticus.</title>
        <authorList>
            <person name="Wang Y.-J."/>
        </authorList>
    </citation>
    <scope>NUCLEOTIDE SEQUENCE</scope>
    <source>
        <strain evidence="8">KB-2021</strain>
        <tissue evidence="8">Leaf</tissue>
    </source>
</reference>
<keyword evidence="5" id="KW-0472">Membrane</keyword>
<evidence type="ECO:0000256" key="4">
    <source>
        <dbReference type="ARBA" id="ARBA00022989"/>
    </source>
</evidence>
<evidence type="ECO:0000256" key="5">
    <source>
        <dbReference type="ARBA" id="ARBA00023136"/>
    </source>
</evidence>
<comment type="subcellular location">
    <subcellularLocation>
        <location evidence="1">Membrane</location>
        <topology evidence="1">Single-pass type IV membrane protein</topology>
    </subcellularLocation>
</comment>
<evidence type="ECO:0000256" key="6">
    <source>
        <dbReference type="SAM" id="MobiDB-lite"/>
    </source>
</evidence>
<dbReference type="InterPro" id="IPR016763">
    <property type="entry name" value="VAP"/>
</dbReference>
<dbReference type="Proteomes" id="UP001291623">
    <property type="component" value="Unassembled WGS sequence"/>
</dbReference>